<accession>A0A979GXR9</accession>
<reference evidence="4" key="1">
    <citation type="submission" date="2009-08" db="EMBL/GenBank/DDBJ databases">
        <title>The complete genome of Chitinophaga pinensis DSM 2588.</title>
        <authorList>
            <consortium name="US DOE Joint Genome Institute (JGI-PGF)"/>
            <person name="Lucas S."/>
            <person name="Copeland A."/>
            <person name="Lapidus A."/>
            <person name="Glavina del Rio T."/>
            <person name="Dalin E."/>
            <person name="Tice H."/>
            <person name="Bruce D."/>
            <person name="Goodwin L."/>
            <person name="Pitluck S."/>
            <person name="Kyrpides N."/>
            <person name="Mavromatis K."/>
            <person name="Ivanova N."/>
            <person name="Mikhailova N."/>
            <person name="Sims D."/>
            <person name="Meinche L."/>
            <person name="Brettin T."/>
            <person name="Detter J.C."/>
            <person name="Han C."/>
            <person name="Larimer F."/>
            <person name="Land M."/>
            <person name="Hauser L."/>
            <person name="Markowitz V."/>
            <person name="Cheng J.-F."/>
            <person name="Hugenholtz P."/>
            <person name="Woyke T."/>
            <person name="Wu D."/>
            <person name="Spring S."/>
            <person name="Klenk H.-P."/>
            <person name="Eisen J.A."/>
        </authorList>
    </citation>
    <scope>NUCLEOTIDE SEQUENCE [LARGE SCALE GENOMIC DNA]</scope>
    <source>
        <strain evidence="4">ATCC 43595 / DSM 2588 / LMG 13176 / NBRC 15968 / NCIMB 11800 / UQM 2034</strain>
    </source>
</reference>
<dbReference type="AlphaFoldDB" id="A0A979GXR9"/>
<evidence type="ECO:0008006" key="5">
    <source>
        <dbReference type="Google" id="ProtNLM"/>
    </source>
</evidence>
<evidence type="ECO:0000256" key="1">
    <source>
        <dbReference type="SAM" id="MobiDB-lite"/>
    </source>
</evidence>
<reference evidence="3 4" key="2">
    <citation type="journal article" date="2010" name="Stand. Genomic Sci.">
        <title>Complete genome sequence of Chitinophaga pinensis type strain (UQM 2034).</title>
        <authorList>
            <person name="Glavina Del Rio T."/>
            <person name="Abt B."/>
            <person name="Spring S."/>
            <person name="Lapidus A."/>
            <person name="Nolan M."/>
            <person name="Tice H."/>
            <person name="Copeland A."/>
            <person name="Cheng J.F."/>
            <person name="Chen F."/>
            <person name="Bruce D."/>
            <person name="Goodwin L."/>
            <person name="Pitluck S."/>
            <person name="Ivanova N."/>
            <person name="Mavromatis K."/>
            <person name="Mikhailova N."/>
            <person name="Pati A."/>
            <person name="Chen A."/>
            <person name="Palaniappan K."/>
            <person name="Land M."/>
            <person name="Hauser L."/>
            <person name="Chang Y.J."/>
            <person name="Jeffries C.D."/>
            <person name="Chain P."/>
            <person name="Saunders E."/>
            <person name="Detter J.C."/>
            <person name="Brettin T."/>
            <person name="Rohde M."/>
            <person name="Goker M."/>
            <person name="Bristow J."/>
            <person name="Eisen J.A."/>
            <person name="Markowitz V."/>
            <person name="Hugenholtz P."/>
            <person name="Kyrpides N.C."/>
            <person name="Klenk H.P."/>
            <person name="Lucas S."/>
        </authorList>
    </citation>
    <scope>NUCLEOTIDE SEQUENCE [LARGE SCALE GENOMIC DNA]</scope>
    <source>
        <strain evidence="4">ATCC 43595 / DSM 2588 / LMG 13176 / NBRC 15968 / NCIMB 11800 / UQM 2034</strain>
    </source>
</reference>
<feature type="transmembrane region" description="Helical" evidence="2">
    <location>
        <begin position="12"/>
        <end position="29"/>
    </location>
</feature>
<dbReference type="EMBL" id="CP001699">
    <property type="protein sequence ID" value="ACU61370.1"/>
    <property type="molecule type" value="Genomic_DNA"/>
</dbReference>
<gene>
    <name evidence="3" type="ordered locus">Cpin_3908</name>
</gene>
<keyword evidence="2" id="KW-1133">Transmembrane helix</keyword>
<sequence length="99" mass="10563">MATTVFNNLKQASPPWLVNLTAIFALAAPLLPELIDTMPGTVSNLTKEWLHWILQLLAAAFAIATALTRASTALQIRTYSDAPPDGPGGTDPNKPRGPK</sequence>
<keyword evidence="2" id="KW-0472">Membrane</keyword>
<evidence type="ECO:0000313" key="3">
    <source>
        <dbReference type="EMBL" id="ACU61370.1"/>
    </source>
</evidence>
<dbReference type="KEGG" id="cpi:Cpin_3908"/>
<evidence type="ECO:0000313" key="4">
    <source>
        <dbReference type="Proteomes" id="UP000002215"/>
    </source>
</evidence>
<dbReference type="RefSeq" id="WP_012791543.1">
    <property type="nucleotide sequence ID" value="NC_013132.1"/>
</dbReference>
<protein>
    <recommendedName>
        <fullName evidence="5">Holin</fullName>
    </recommendedName>
</protein>
<proteinExistence type="predicted"/>
<evidence type="ECO:0000256" key="2">
    <source>
        <dbReference type="SAM" id="Phobius"/>
    </source>
</evidence>
<feature type="transmembrane region" description="Helical" evidence="2">
    <location>
        <begin position="49"/>
        <end position="67"/>
    </location>
</feature>
<dbReference type="Proteomes" id="UP000002215">
    <property type="component" value="Chromosome"/>
</dbReference>
<organism evidence="3 4">
    <name type="scientific">Chitinophaga pinensis (strain ATCC 43595 / DSM 2588 / LMG 13176 / NBRC 15968 / NCIMB 11800 / UQM 2034)</name>
    <dbReference type="NCBI Taxonomy" id="485918"/>
    <lineage>
        <taxon>Bacteria</taxon>
        <taxon>Pseudomonadati</taxon>
        <taxon>Bacteroidota</taxon>
        <taxon>Chitinophagia</taxon>
        <taxon>Chitinophagales</taxon>
        <taxon>Chitinophagaceae</taxon>
        <taxon>Chitinophaga</taxon>
    </lineage>
</organism>
<keyword evidence="2" id="KW-0812">Transmembrane</keyword>
<feature type="region of interest" description="Disordered" evidence="1">
    <location>
        <begin position="78"/>
        <end position="99"/>
    </location>
</feature>
<name>A0A979GXR9_CHIPD</name>